<protein>
    <submittedName>
        <fullName evidence="1">Uncharacterized protein</fullName>
    </submittedName>
</protein>
<dbReference type="RefSeq" id="WP_125274234.1">
    <property type="nucleotide sequence ID" value="NZ_RHXE01000022.1"/>
</dbReference>
<dbReference type="Proteomes" id="UP000277537">
    <property type="component" value="Unassembled WGS sequence"/>
</dbReference>
<evidence type="ECO:0000313" key="2">
    <source>
        <dbReference type="Proteomes" id="UP000277537"/>
    </source>
</evidence>
<sequence>MGDYFTSKDSKLAAVKKGCRTTNNTNFATVVARDAAAGYYVDINLVNSAFDQAMKRHAESRSRKSA</sequence>
<accession>A0A2W5ABJ0</accession>
<reference evidence="1 2" key="1">
    <citation type="submission" date="2018-10" db="EMBL/GenBank/DDBJ databases">
        <title>Transmission dynamics of multidrug resistant bacteria on intensive care unit surfaces.</title>
        <authorList>
            <person name="D'Souza A.W."/>
            <person name="Potter R.F."/>
            <person name="Wallace M."/>
            <person name="Shupe A."/>
            <person name="Patel S."/>
            <person name="Sun S."/>
            <person name="Gul D."/>
            <person name="Kwon J.H."/>
            <person name="Andleeb S."/>
            <person name="Burnham C.-A.D."/>
            <person name="Dantas G."/>
        </authorList>
    </citation>
    <scope>NUCLEOTIDE SEQUENCE [LARGE SCALE GENOMIC DNA]</scope>
    <source>
        <strain evidence="1 2">AJ_385</strain>
    </source>
</reference>
<organism evidence="1 2">
    <name type="scientific">Acinetobacter johnsonii</name>
    <dbReference type="NCBI Taxonomy" id="40214"/>
    <lineage>
        <taxon>Bacteria</taxon>
        <taxon>Pseudomonadati</taxon>
        <taxon>Pseudomonadota</taxon>
        <taxon>Gammaproteobacteria</taxon>
        <taxon>Moraxellales</taxon>
        <taxon>Moraxellaceae</taxon>
        <taxon>Acinetobacter</taxon>
    </lineage>
</organism>
<evidence type="ECO:0000313" key="1">
    <source>
        <dbReference type="EMBL" id="RSE22404.1"/>
    </source>
</evidence>
<gene>
    <name evidence="1" type="ORF">EGT73_10460</name>
</gene>
<proteinExistence type="predicted"/>
<name>A0A2W5ABJ0_ACIJO</name>
<dbReference type="AlphaFoldDB" id="A0A2W5ABJ0"/>
<comment type="caution">
    <text evidence="1">The sequence shown here is derived from an EMBL/GenBank/DDBJ whole genome shotgun (WGS) entry which is preliminary data.</text>
</comment>
<dbReference type="EMBL" id="RHXE01000022">
    <property type="protein sequence ID" value="RSE22404.1"/>
    <property type="molecule type" value="Genomic_DNA"/>
</dbReference>